<reference evidence="3 4" key="1">
    <citation type="submission" date="2024-09" db="EMBL/GenBank/DDBJ databases">
        <authorList>
            <person name="Sun Q."/>
            <person name="Mori K."/>
        </authorList>
    </citation>
    <scope>NUCLEOTIDE SEQUENCE [LARGE SCALE GENOMIC DNA]</scope>
    <source>
        <strain evidence="3 4">TBRC 5777</strain>
    </source>
</reference>
<keyword evidence="4" id="KW-1185">Reference proteome</keyword>
<feature type="domain" description="Solute-binding protein family 3/N-terminal" evidence="2">
    <location>
        <begin position="42"/>
        <end position="263"/>
    </location>
</feature>
<comment type="caution">
    <text evidence="3">The sequence shown here is derived from an EMBL/GenBank/DDBJ whole genome shotgun (WGS) entry which is preliminary data.</text>
</comment>
<dbReference type="Proteomes" id="UP001589865">
    <property type="component" value="Unassembled WGS sequence"/>
</dbReference>
<name>A0ABV6JUR1_9PROT</name>
<dbReference type="SMART" id="SM00062">
    <property type="entry name" value="PBPb"/>
    <property type="match status" value="1"/>
</dbReference>
<proteinExistence type="predicted"/>
<organism evidence="3 4">
    <name type="scientific">Roseomonas elaeocarpi</name>
    <dbReference type="NCBI Taxonomy" id="907779"/>
    <lineage>
        <taxon>Bacteria</taxon>
        <taxon>Pseudomonadati</taxon>
        <taxon>Pseudomonadota</taxon>
        <taxon>Alphaproteobacteria</taxon>
        <taxon>Acetobacterales</taxon>
        <taxon>Roseomonadaceae</taxon>
        <taxon>Roseomonas</taxon>
    </lineage>
</organism>
<dbReference type="PROSITE" id="PS51318">
    <property type="entry name" value="TAT"/>
    <property type="match status" value="1"/>
</dbReference>
<keyword evidence="1" id="KW-0732">Signal</keyword>
<dbReference type="InterPro" id="IPR001638">
    <property type="entry name" value="Solute-binding_3/MltF_N"/>
</dbReference>
<dbReference type="PANTHER" id="PTHR35936">
    <property type="entry name" value="MEMBRANE-BOUND LYTIC MUREIN TRANSGLYCOSYLASE F"/>
    <property type="match status" value="1"/>
</dbReference>
<dbReference type="PANTHER" id="PTHR35936:SF17">
    <property type="entry name" value="ARGININE-BINDING EXTRACELLULAR PROTEIN ARTP"/>
    <property type="match status" value="1"/>
</dbReference>
<dbReference type="Gene3D" id="3.40.190.10">
    <property type="entry name" value="Periplasmic binding protein-like II"/>
    <property type="match status" value="2"/>
</dbReference>
<dbReference type="SUPFAM" id="SSF53850">
    <property type="entry name" value="Periplasmic binding protein-like II"/>
    <property type="match status" value="1"/>
</dbReference>
<dbReference type="Pfam" id="PF00497">
    <property type="entry name" value="SBP_bac_3"/>
    <property type="match status" value="1"/>
</dbReference>
<dbReference type="InterPro" id="IPR006311">
    <property type="entry name" value="TAT_signal"/>
</dbReference>
<evidence type="ECO:0000259" key="2">
    <source>
        <dbReference type="SMART" id="SM00062"/>
    </source>
</evidence>
<accession>A0ABV6JUR1</accession>
<evidence type="ECO:0000313" key="4">
    <source>
        <dbReference type="Proteomes" id="UP001589865"/>
    </source>
</evidence>
<sequence>MTALVTRRTLLGGLTVSAGLVGLGISSPARADQLDDITKSGRIRISTDVAIPPAGLLDAQMRPSGSDVETGQLLAKDWGLQYELIPTIGATRIPNILTGKADIIISTLSVTPERARTIDFSRAYTILQSVVAGPGSTTVNSLEALKGMTVAVTRGTTQDTKLSGLASANGFTVSRYDDDATLVTAAASGQALLMASSVALVNTVAQKNPALNFAPKFVLDNFDIAIGVRKGEARLVAKLNEWILANLQNGKLNEIYKKYYNVDLPASLRPPEVR</sequence>
<dbReference type="EMBL" id="JBHLUN010000006">
    <property type="protein sequence ID" value="MFC0408313.1"/>
    <property type="molecule type" value="Genomic_DNA"/>
</dbReference>
<protein>
    <submittedName>
        <fullName evidence="3">Transporter substrate-binding domain-containing protein</fullName>
    </submittedName>
</protein>
<gene>
    <name evidence="3" type="ORF">ACFFGY_08655</name>
</gene>
<dbReference type="RefSeq" id="WP_377044072.1">
    <property type="nucleotide sequence ID" value="NZ_JBHLUN010000006.1"/>
</dbReference>
<evidence type="ECO:0000256" key="1">
    <source>
        <dbReference type="ARBA" id="ARBA00022729"/>
    </source>
</evidence>
<evidence type="ECO:0000313" key="3">
    <source>
        <dbReference type="EMBL" id="MFC0408313.1"/>
    </source>
</evidence>